<dbReference type="SUPFAM" id="SSF82866">
    <property type="entry name" value="Multidrug efflux transporter AcrB transmembrane domain"/>
    <property type="match status" value="2"/>
</dbReference>
<name>E3H8M4_ILYPC</name>
<dbReference type="Gene3D" id="3.30.70.1440">
    <property type="entry name" value="Multidrug efflux transporter AcrB pore domain"/>
    <property type="match status" value="1"/>
</dbReference>
<dbReference type="KEGG" id="ipo:Ilyop_1225"/>
<dbReference type="InterPro" id="IPR001036">
    <property type="entry name" value="Acrflvin-R"/>
</dbReference>
<gene>
    <name evidence="2" type="ordered locus">Ilyop_1225</name>
</gene>
<proteinExistence type="predicted"/>
<dbReference type="eggNOG" id="COG0841">
    <property type="taxonomic scope" value="Bacteria"/>
</dbReference>
<reference evidence="2 3" key="1">
    <citation type="journal article" date="2010" name="Stand. Genomic Sci.">
        <title>Complete genome sequence of Ilyobacter polytropus type strain (CuHbu1).</title>
        <authorList>
            <person name="Sikorski J."/>
            <person name="Chertkov O."/>
            <person name="Lapidus A."/>
            <person name="Nolan M."/>
            <person name="Lucas S."/>
            <person name="Del Rio T.G."/>
            <person name="Tice H."/>
            <person name="Cheng J.F."/>
            <person name="Tapia R."/>
            <person name="Han C."/>
            <person name="Goodwin L."/>
            <person name="Pitluck S."/>
            <person name="Liolios K."/>
            <person name="Ivanova N."/>
            <person name="Mavromatis K."/>
            <person name="Mikhailova N."/>
            <person name="Pati A."/>
            <person name="Chen A."/>
            <person name="Palaniappan K."/>
            <person name="Land M."/>
            <person name="Hauser L."/>
            <person name="Chang Y.J."/>
            <person name="Jeffries C.D."/>
            <person name="Brambilla E."/>
            <person name="Yasawong M."/>
            <person name="Rohde M."/>
            <person name="Pukall R."/>
            <person name="Spring S."/>
            <person name="Goker M."/>
            <person name="Woyke T."/>
            <person name="Bristow J."/>
            <person name="Eisen J.A."/>
            <person name="Markowitz V."/>
            <person name="Hugenholtz P."/>
            <person name="Kyrpides N.C."/>
            <person name="Klenk H.P."/>
        </authorList>
    </citation>
    <scope>NUCLEOTIDE SEQUENCE [LARGE SCALE GENOMIC DNA]</scope>
    <source>
        <strain evidence="3">ATCC 51220 / DSM 2926 / LMG 16218 / CuHBu1</strain>
    </source>
</reference>
<feature type="transmembrane region" description="Helical" evidence="1">
    <location>
        <begin position="959"/>
        <end position="980"/>
    </location>
</feature>
<feature type="transmembrane region" description="Helical" evidence="1">
    <location>
        <begin position="12"/>
        <end position="29"/>
    </location>
</feature>
<dbReference type="Gene3D" id="1.20.1640.10">
    <property type="entry name" value="Multidrug efflux transporter AcrB transmembrane domain"/>
    <property type="match status" value="2"/>
</dbReference>
<evidence type="ECO:0000313" key="3">
    <source>
        <dbReference type="Proteomes" id="UP000006875"/>
    </source>
</evidence>
<dbReference type="STRING" id="572544.Ilyop_1225"/>
<feature type="transmembrane region" description="Helical" evidence="1">
    <location>
        <begin position="434"/>
        <end position="453"/>
    </location>
</feature>
<feature type="transmembrane region" description="Helical" evidence="1">
    <location>
        <begin position="465"/>
        <end position="491"/>
    </location>
</feature>
<dbReference type="InterPro" id="IPR027463">
    <property type="entry name" value="AcrB_DN_DC_subdom"/>
</dbReference>
<protein>
    <submittedName>
        <fullName evidence="2">Acriflavin resistance protein</fullName>
    </submittedName>
</protein>
<dbReference type="Pfam" id="PF00873">
    <property type="entry name" value="ACR_tran"/>
    <property type="match status" value="2"/>
</dbReference>
<feature type="transmembrane region" description="Helical" evidence="1">
    <location>
        <begin position="1009"/>
        <end position="1026"/>
    </location>
</feature>
<dbReference type="PRINTS" id="PR00702">
    <property type="entry name" value="ACRIFLAVINRP"/>
</dbReference>
<dbReference type="GO" id="GO:0042910">
    <property type="term" value="F:xenobiotic transmembrane transporter activity"/>
    <property type="evidence" value="ECO:0007669"/>
    <property type="project" value="TreeGrafter"/>
</dbReference>
<dbReference type="OrthoDB" id="9757876at2"/>
<feature type="transmembrane region" description="Helical" evidence="1">
    <location>
        <begin position="1038"/>
        <end position="1060"/>
    </location>
</feature>
<dbReference type="RefSeq" id="WP_013387673.1">
    <property type="nucleotide sequence ID" value="NC_014632.1"/>
</dbReference>
<dbReference type="AlphaFoldDB" id="E3H8M4"/>
<dbReference type="HOGENOM" id="CLU_002755_1_2_0"/>
<dbReference type="Gene3D" id="3.30.2090.10">
    <property type="entry name" value="Multidrug efflux transporter AcrB TolC docking domain, DN and DC subdomains"/>
    <property type="match status" value="2"/>
</dbReference>
<dbReference type="GO" id="GO:0005886">
    <property type="term" value="C:plasma membrane"/>
    <property type="evidence" value="ECO:0007669"/>
    <property type="project" value="TreeGrafter"/>
</dbReference>
<dbReference type="Proteomes" id="UP000006875">
    <property type="component" value="Chromosome"/>
</dbReference>
<keyword evidence="1" id="KW-1133">Transmembrane helix</keyword>
<sequence>MDITNFSIKNRATIIILYILVIFAGLNTFRGMQKGEDPPFTIKTATITIKWPGATAQQMSELIGDKVEEVVQDIEELDYVETKNSPGLSTAYVNIKPEYRNLQPIWDTLRKKVKYEVEPYLPTGASVPIVNDEFGDVFGSVIMVTGDGYSYHELAVIAEELREYILKKVPEAGKVHVYGDQQEKIYLNFDPAKLTQLGITTADIRNAISGRNQVTSSGNIVMGNDKMTLDTSGDFKSIEEIGDTVINTPGSTGIVYLKDIADIKRGYVNPATYITRFNGKESIGIAVSLKDGMDDTKLGEHLKAYVNSLEKKYPIGVDFDFVAYSPQRVEDKINSFVSNLTQAVATVLIVMLISLGFRTGLIVASLIPTSIAMAFILMPHYGVNLDQMSLAGLIIALGMLVDNAIVMSESIMVAMEKGKSRLEACLGSANQLKIPLLMSSLTTVAAFTPIFLIEESMGEYVGPMAKVVVFTLLSSWLVAMTLVPLLCYIFLKVDHKEHEYKSRTYTNYRKILIFGLKHKIITVIFAFGIFCTGIFLFRFTGNEFMPESDQKIMLTTMRLPKGSSVEATEKVAKDLDLYIKKNFKVPDEELKVGFFKDIISGFTIREYEKDGVLSWGTFIGGGAPRFVLAYSPEAPSEEYAYVIYNSTDHKIIPEMSEKIDNYMKNLYPDLDISTKKMKTGPSADRDVEYRISGNNLKDIFDKVDIVQSKLSSIPIAKNVINSWKNEVKKLTIDIDQERLRKVGLTSEDVSNSMAVNLEGMVIGTYREPESPLTDKSIPIVLRTNEAHNTVFSKLDTMKIYSSVTGKFIPLSQVADIKMEFERGYIHKRDRTNTVSVQADVISGHTSNEIDRIMSPWIAEQVIEWEAENGEEVKVKNIAGIPASAEGLNYKYEIGGSSEMSNKQSDALGQKLPYAGLFILLLLVAQFNSIRKPIIILLTIPLGILGVAVGLIVGNQNFGFFAIIGLVSLSGVVVNNAIVLLDQIDIEINENCLEPDHAVVMSAQSRFRPIILTTLTTLCGLIPLWLFGGNMWKPMAVSLIFGLIFATILTLGVIPVLYTIFFRVAYKDYEYEKLSTDTEVSCTNSK</sequence>
<keyword evidence="1" id="KW-0472">Membrane</keyword>
<accession>E3H8M4</accession>
<feature type="transmembrane region" description="Helical" evidence="1">
    <location>
        <begin position="911"/>
        <end position="927"/>
    </location>
</feature>
<keyword evidence="1" id="KW-0812">Transmembrane</keyword>
<organism evidence="2 3">
    <name type="scientific">Ilyobacter polytropus (strain ATCC 51220 / DSM 2926 / LMG 16218 / CuHBu1)</name>
    <dbReference type="NCBI Taxonomy" id="572544"/>
    <lineage>
        <taxon>Bacteria</taxon>
        <taxon>Fusobacteriati</taxon>
        <taxon>Fusobacteriota</taxon>
        <taxon>Fusobacteriia</taxon>
        <taxon>Fusobacteriales</taxon>
        <taxon>Fusobacteriaceae</taxon>
        <taxon>Ilyobacter</taxon>
    </lineage>
</organism>
<dbReference type="PANTHER" id="PTHR32063">
    <property type="match status" value="1"/>
</dbReference>
<dbReference type="SUPFAM" id="SSF82693">
    <property type="entry name" value="Multidrug efflux transporter AcrB pore domain, PN1, PN2, PC1 and PC2 subdomains"/>
    <property type="match status" value="2"/>
</dbReference>
<dbReference type="Gene3D" id="3.30.70.1320">
    <property type="entry name" value="Multidrug efflux transporter AcrB pore domain like"/>
    <property type="match status" value="1"/>
</dbReference>
<feature type="transmembrane region" description="Helical" evidence="1">
    <location>
        <begin position="390"/>
        <end position="413"/>
    </location>
</feature>
<evidence type="ECO:0000313" key="2">
    <source>
        <dbReference type="EMBL" id="ADO83006.1"/>
    </source>
</evidence>
<feature type="transmembrane region" description="Helical" evidence="1">
    <location>
        <begin position="511"/>
        <end position="537"/>
    </location>
</feature>
<feature type="transmembrane region" description="Helical" evidence="1">
    <location>
        <begin position="336"/>
        <end position="353"/>
    </location>
</feature>
<dbReference type="PANTHER" id="PTHR32063:SF18">
    <property type="entry name" value="CATION EFFLUX SYSTEM PROTEIN"/>
    <property type="match status" value="1"/>
</dbReference>
<dbReference type="EMBL" id="CP002281">
    <property type="protein sequence ID" value="ADO83006.1"/>
    <property type="molecule type" value="Genomic_DNA"/>
</dbReference>
<dbReference type="SUPFAM" id="SSF82714">
    <property type="entry name" value="Multidrug efflux transporter AcrB TolC docking domain, DN and DC subdomains"/>
    <property type="match status" value="2"/>
</dbReference>
<dbReference type="Gene3D" id="3.30.70.1430">
    <property type="entry name" value="Multidrug efflux transporter AcrB pore domain"/>
    <property type="match status" value="2"/>
</dbReference>
<evidence type="ECO:0000256" key="1">
    <source>
        <dbReference type="SAM" id="Phobius"/>
    </source>
</evidence>
<feature type="transmembrane region" description="Helical" evidence="1">
    <location>
        <begin position="934"/>
        <end position="953"/>
    </location>
</feature>
<feature type="transmembrane region" description="Helical" evidence="1">
    <location>
        <begin position="360"/>
        <end position="378"/>
    </location>
</feature>
<keyword evidence="3" id="KW-1185">Reference proteome</keyword>